<proteinExistence type="predicted"/>
<evidence type="ECO:0000313" key="5">
    <source>
        <dbReference type="Proteomes" id="UP000289738"/>
    </source>
</evidence>
<dbReference type="GO" id="GO:0003713">
    <property type="term" value="F:transcription coactivator activity"/>
    <property type="evidence" value="ECO:0007669"/>
    <property type="project" value="InterPro"/>
</dbReference>
<protein>
    <recommendedName>
        <fullName evidence="3">Mediator complex subunit 15 KIX domain-containing protein</fullName>
    </recommendedName>
</protein>
<dbReference type="GO" id="GO:0031490">
    <property type="term" value="F:chromatin DNA binding"/>
    <property type="evidence" value="ECO:0007669"/>
    <property type="project" value="InterPro"/>
</dbReference>
<organism evidence="4 5">
    <name type="scientific">Arachis hypogaea</name>
    <name type="common">Peanut</name>
    <dbReference type="NCBI Taxonomy" id="3818"/>
    <lineage>
        <taxon>Eukaryota</taxon>
        <taxon>Viridiplantae</taxon>
        <taxon>Streptophyta</taxon>
        <taxon>Embryophyta</taxon>
        <taxon>Tracheophyta</taxon>
        <taxon>Spermatophyta</taxon>
        <taxon>Magnoliopsida</taxon>
        <taxon>eudicotyledons</taxon>
        <taxon>Gunneridae</taxon>
        <taxon>Pentapetalae</taxon>
        <taxon>rosids</taxon>
        <taxon>fabids</taxon>
        <taxon>Fabales</taxon>
        <taxon>Fabaceae</taxon>
        <taxon>Papilionoideae</taxon>
        <taxon>50 kb inversion clade</taxon>
        <taxon>dalbergioids sensu lato</taxon>
        <taxon>Dalbergieae</taxon>
        <taxon>Pterocarpus clade</taxon>
        <taxon>Arachis</taxon>
    </lineage>
</organism>
<gene>
    <name evidence="4" type="ORF">Ahy_A07g037041</name>
</gene>
<dbReference type="Proteomes" id="UP000289738">
    <property type="component" value="Chromosome A07"/>
</dbReference>
<dbReference type="AlphaFoldDB" id="A0A445CHM9"/>
<dbReference type="Pfam" id="PF16987">
    <property type="entry name" value="KIX_2"/>
    <property type="match status" value="2"/>
</dbReference>
<feature type="domain" description="Mediator complex subunit 15 KIX" evidence="3">
    <location>
        <begin position="93"/>
        <end position="171"/>
    </location>
</feature>
<dbReference type="STRING" id="3818.A0A445CHM9"/>
<sequence length="215" mass="24578">MPEQRTLHSSVMDTTTTTNWRDQLQPETRQIILNNIMGKLKFCHLPGDVDEDLELQKIAHSIEQKSYGGATTPADYFEKIASKILLLEKAREREWRYQLRPDCRQRIVNKITETLRRHLPVSGPEGSQELWKIARRFEEKIFIAATSQSDYLRKISLKMLTMETTSQGRHGQLSNQIGLNNEPANPGFGMSSDSSSQTAPMRWNVRNGPCACFGL</sequence>
<dbReference type="GO" id="GO:0005634">
    <property type="term" value="C:nucleus"/>
    <property type="evidence" value="ECO:0007669"/>
    <property type="project" value="UniProtKB-SubCell"/>
</dbReference>
<keyword evidence="5" id="KW-1185">Reference proteome</keyword>
<dbReference type="EMBL" id="SDMP01000007">
    <property type="protein sequence ID" value="RYR50433.1"/>
    <property type="molecule type" value="Genomic_DNA"/>
</dbReference>
<dbReference type="Gene3D" id="1.10.246.20">
    <property type="entry name" value="Coactivator CBP, KIX domain"/>
    <property type="match status" value="2"/>
</dbReference>
<comment type="caution">
    <text evidence="4">The sequence shown here is derived from an EMBL/GenBank/DDBJ whole genome shotgun (WGS) entry which is preliminary data.</text>
</comment>
<keyword evidence="2" id="KW-0539">Nucleus</keyword>
<evidence type="ECO:0000313" key="4">
    <source>
        <dbReference type="EMBL" id="RYR50433.1"/>
    </source>
</evidence>
<feature type="domain" description="Mediator complex subunit 15 KIX" evidence="3">
    <location>
        <begin position="18"/>
        <end position="92"/>
    </location>
</feature>
<reference evidence="4 5" key="1">
    <citation type="submission" date="2019-01" db="EMBL/GenBank/DDBJ databases">
        <title>Sequencing of cultivated peanut Arachis hypogaea provides insights into genome evolution and oil improvement.</title>
        <authorList>
            <person name="Chen X."/>
        </authorList>
    </citation>
    <scope>NUCLEOTIDE SEQUENCE [LARGE SCALE GENOMIC DNA]</scope>
    <source>
        <strain evidence="5">cv. Fuhuasheng</strain>
        <tissue evidence="4">Leaves</tissue>
    </source>
</reference>
<accession>A0A445CHM9</accession>
<dbReference type="FunFam" id="1.10.246.20:FF:000003">
    <property type="entry name" value="Mediator of RNA polymerase II transcription subunit 15a"/>
    <property type="match status" value="1"/>
</dbReference>
<dbReference type="InterPro" id="IPR036546">
    <property type="entry name" value="MED15_KIX"/>
</dbReference>
<dbReference type="SUPFAM" id="SSF47040">
    <property type="entry name" value="Kix domain of CBP (creb binding protein)"/>
    <property type="match status" value="1"/>
</dbReference>
<dbReference type="PANTHER" id="PTHR33137">
    <property type="entry name" value="MEDIATOR OF RNA POLYMERASE II TRANSCRIPTION SUBUNIT 15A-RELATED"/>
    <property type="match status" value="1"/>
</dbReference>
<dbReference type="InterPro" id="IPR044661">
    <property type="entry name" value="MED15a/b/c-like"/>
</dbReference>
<name>A0A445CHM9_ARAHY</name>
<dbReference type="InterPro" id="IPR036529">
    <property type="entry name" value="KIX_dom_sf"/>
</dbReference>
<evidence type="ECO:0000256" key="2">
    <source>
        <dbReference type="ARBA" id="ARBA00023242"/>
    </source>
</evidence>
<dbReference type="PANTHER" id="PTHR33137:SF4">
    <property type="entry name" value="MEDIATOR OF RNA POLYMERASE II TRANSCRIPTION SUBUNIT 15A-RELATED"/>
    <property type="match status" value="1"/>
</dbReference>
<evidence type="ECO:0000256" key="1">
    <source>
        <dbReference type="ARBA" id="ARBA00004123"/>
    </source>
</evidence>
<evidence type="ECO:0000259" key="3">
    <source>
        <dbReference type="Pfam" id="PF16987"/>
    </source>
</evidence>
<comment type="subcellular location">
    <subcellularLocation>
        <location evidence="1">Nucleus</location>
    </subcellularLocation>
</comment>